<accession>A0A451BMW5</accession>
<reference evidence="2" key="1">
    <citation type="submission" date="2019-02" db="EMBL/GenBank/DDBJ databases">
        <authorList>
            <person name="Gruber-Vodicka R. H."/>
            <person name="Seah K. B. B."/>
        </authorList>
    </citation>
    <scope>NUCLEOTIDE SEQUENCE</scope>
    <source>
        <strain evidence="2">BECK_S127</strain>
    </source>
</reference>
<dbReference type="AlphaFoldDB" id="A0A451BMW5"/>
<sequence length="74" mass="8513">MFQIELLPKMTREEKIRHLPRGLFVEERSPLTGYKATFFVYRKNKKPERFGAPARAHPPVGPSEAPTCPSVDFI</sequence>
<dbReference type="EMBL" id="CAADHB010000056">
    <property type="protein sequence ID" value="VFK79603.1"/>
    <property type="molecule type" value="Genomic_DNA"/>
</dbReference>
<organism evidence="2">
    <name type="scientific">Candidatus Kentrum sp. SD</name>
    <dbReference type="NCBI Taxonomy" id="2126332"/>
    <lineage>
        <taxon>Bacteria</taxon>
        <taxon>Pseudomonadati</taxon>
        <taxon>Pseudomonadota</taxon>
        <taxon>Gammaproteobacteria</taxon>
        <taxon>Candidatus Kentrum</taxon>
    </lineage>
</organism>
<evidence type="ECO:0000313" key="2">
    <source>
        <dbReference type="EMBL" id="VFK79603.1"/>
    </source>
</evidence>
<proteinExistence type="predicted"/>
<gene>
    <name evidence="2" type="ORF">BECKSD772D_GA0070982_105614</name>
</gene>
<protein>
    <submittedName>
        <fullName evidence="2">Uncharacterized protein</fullName>
    </submittedName>
</protein>
<evidence type="ECO:0000256" key="1">
    <source>
        <dbReference type="SAM" id="MobiDB-lite"/>
    </source>
</evidence>
<feature type="region of interest" description="Disordered" evidence="1">
    <location>
        <begin position="50"/>
        <end position="74"/>
    </location>
</feature>
<name>A0A451BMW5_9GAMM</name>